<dbReference type="PRINTS" id="PR00907">
    <property type="entry name" value="THRMBOMODULN"/>
</dbReference>
<feature type="transmembrane region" description="Helical" evidence="18">
    <location>
        <begin position="503"/>
        <end position="526"/>
    </location>
</feature>
<evidence type="ECO:0000313" key="22">
    <source>
        <dbReference type="Proteomes" id="UP000504627"/>
    </source>
</evidence>
<evidence type="ECO:0000256" key="11">
    <source>
        <dbReference type="ARBA" id="ARBA00023136"/>
    </source>
</evidence>
<dbReference type="InterPro" id="IPR016187">
    <property type="entry name" value="CTDL_fold"/>
</dbReference>
<keyword evidence="22" id="KW-1185">Reference proteome</keyword>
<dbReference type="GO" id="GO:0030246">
    <property type="term" value="F:carbohydrate binding"/>
    <property type="evidence" value="ECO:0007669"/>
    <property type="project" value="UniProtKB-KW"/>
</dbReference>
<feature type="chain" id="PRO_5030157195" description="Thrombomodulin" evidence="19">
    <location>
        <begin position="20"/>
        <end position="564"/>
    </location>
</feature>
<dbReference type="Pfam" id="PF07645">
    <property type="entry name" value="EGF_CA"/>
    <property type="match status" value="2"/>
</dbReference>
<dbReference type="PANTHER" id="PTHR14789:SF9">
    <property type="entry name" value="THROMBOMODULIN"/>
    <property type="match status" value="1"/>
</dbReference>
<keyword evidence="13" id="KW-0325">Glycoprotein</keyword>
<accession>A0A6J2I2Q5</accession>
<evidence type="ECO:0000256" key="5">
    <source>
        <dbReference type="ARBA" id="ARBA00022692"/>
    </source>
</evidence>
<feature type="signal peptide" evidence="19">
    <location>
        <begin position="1"/>
        <end position="19"/>
    </location>
</feature>
<organism evidence="22 23">
    <name type="scientific">Pipra filicauda</name>
    <name type="common">Wire-tailed manakin</name>
    <dbReference type="NCBI Taxonomy" id="649802"/>
    <lineage>
        <taxon>Eukaryota</taxon>
        <taxon>Metazoa</taxon>
        <taxon>Chordata</taxon>
        <taxon>Craniata</taxon>
        <taxon>Vertebrata</taxon>
        <taxon>Euteleostomi</taxon>
        <taxon>Archelosauria</taxon>
        <taxon>Archosauria</taxon>
        <taxon>Dinosauria</taxon>
        <taxon>Saurischia</taxon>
        <taxon>Theropoda</taxon>
        <taxon>Coelurosauria</taxon>
        <taxon>Aves</taxon>
        <taxon>Neognathae</taxon>
        <taxon>Neoaves</taxon>
        <taxon>Telluraves</taxon>
        <taxon>Australaves</taxon>
        <taxon>Passeriformes</taxon>
        <taxon>Pipridae</taxon>
        <taxon>Pipra</taxon>
    </lineage>
</organism>
<proteinExistence type="predicted"/>
<evidence type="ECO:0000256" key="3">
    <source>
        <dbReference type="ARBA" id="ARBA00022536"/>
    </source>
</evidence>
<dbReference type="InterPro" id="IPR009030">
    <property type="entry name" value="Growth_fac_rcpt_cys_sf"/>
</dbReference>
<protein>
    <recommendedName>
        <fullName evidence="2">Thrombomodulin</fullName>
    </recommendedName>
</protein>
<keyword evidence="4" id="KW-0597">Phosphoprotein</keyword>
<keyword evidence="12" id="KW-1015">Disulfide bond</keyword>
<dbReference type="Proteomes" id="UP000504627">
    <property type="component" value="Unplaced"/>
</dbReference>
<dbReference type="Pfam" id="PF09064">
    <property type="entry name" value="EGF_Tme5"/>
    <property type="match status" value="1"/>
</dbReference>
<sequence>MRRLPLLLPLLLLLGMGLGAPGEPGEPEPLAPSGAQCLQHACFAVFWGSRPFAAASAGCERGGGHLMTVRSTVAEEAIALLLQNRGGRLWLGLSLAPSLRCTEPARRLRGFRWVTEDNRTDYTNWAPSGPRCGERCVTVSRELRWEERRCEDPADGFLCEYNYGSSCPLLPPAEGLPVSYTTPFGARGGEFLALPPRSVASVPALGLELRCDEDGEGGRLRWGRAEPGAWPCRLGRGGCEGACNEGAGGPRCSCPDGAVLGPDGRGCRSPCAGAPCQQHCVVSGSSFVCMCDTGYHLGADGSSCEDNDDCASEPGLCEQVCVNTMGGFECRCYAGYRMVDGHCQRESHCYRAPCEQSCEDVPGGYRCGCYEGYAVDPRDPARCRLHCSDSQCPPHCNQYGEGCECPEGFLLDDDKLCVDIDECDMNYCEHNCTNHPGGYRCHCPAGYRLVNDLDCAPFPEQDTEGPPFSGDFESQTLPPTPAVPRTPAPSRTPPKAEPLHPGAVVGIAVGAALTALALLALGYHLAKKRCRPPATMDYKCGGPHEKELGLQPVASGCAGPAQKL</sequence>
<dbReference type="AlphaFoldDB" id="A0A6J2I2Q5"/>
<evidence type="ECO:0000256" key="17">
    <source>
        <dbReference type="SAM" id="MobiDB-lite"/>
    </source>
</evidence>
<keyword evidence="3 16" id="KW-0245">EGF-like domain</keyword>
<evidence type="ECO:0000256" key="18">
    <source>
        <dbReference type="SAM" id="Phobius"/>
    </source>
</evidence>
<evidence type="ECO:0000259" key="20">
    <source>
        <dbReference type="PROSITE" id="PS50026"/>
    </source>
</evidence>
<evidence type="ECO:0000256" key="8">
    <source>
        <dbReference type="ARBA" id="ARBA00022737"/>
    </source>
</evidence>
<reference evidence="23" key="1">
    <citation type="submission" date="2025-08" db="UniProtKB">
        <authorList>
            <consortium name="RefSeq"/>
        </authorList>
    </citation>
    <scope>IDENTIFICATION</scope>
    <source>
        <tissue evidence="23">Muscle</tissue>
    </source>
</reference>
<evidence type="ECO:0000256" key="13">
    <source>
        <dbReference type="ARBA" id="ARBA00023180"/>
    </source>
</evidence>
<dbReference type="InterPro" id="IPR001881">
    <property type="entry name" value="EGF-like_Ca-bd_dom"/>
</dbReference>
<keyword evidence="7" id="KW-0430">Lectin</keyword>
<dbReference type="GeneID" id="113997046"/>
<evidence type="ECO:0000256" key="19">
    <source>
        <dbReference type="SAM" id="SignalP"/>
    </source>
</evidence>
<dbReference type="Pfam" id="PF00059">
    <property type="entry name" value="Lectin_C"/>
    <property type="match status" value="1"/>
</dbReference>
<dbReference type="PIRSF" id="PIRSF001775">
    <property type="entry name" value="CD93/CD141"/>
    <property type="match status" value="1"/>
</dbReference>
<name>A0A6J2I2Q5_9PASS</name>
<dbReference type="PROSITE" id="PS50041">
    <property type="entry name" value="C_TYPE_LECTIN_2"/>
    <property type="match status" value="1"/>
</dbReference>
<keyword evidence="11 18" id="KW-0472">Membrane</keyword>
<dbReference type="SMART" id="SM00181">
    <property type="entry name" value="EGF"/>
    <property type="match status" value="6"/>
</dbReference>
<dbReference type="SUPFAM" id="SSF56436">
    <property type="entry name" value="C-type lectin-like"/>
    <property type="match status" value="1"/>
</dbReference>
<dbReference type="InParanoid" id="A0A6J2I2Q5"/>
<keyword evidence="5 18" id="KW-0812">Transmembrane</keyword>
<dbReference type="SUPFAM" id="SSF57184">
    <property type="entry name" value="Growth factor receptor domain"/>
    <property type="match status" value="2"/>
</dbReference>
<dbReference type="PANTHER" id="PTHR14789">
    <property type="entry name" value="CHONDROLECTIN VARIANT CHODLFDELTAE"/>
    <property type="match status" value="1"/>
</dbReference>
<dbReference type="RefSeq" id="XP_039245757.1">
    <property type="nucleotide sequence ID" value="XM_039389823.1"/>
</dbReference>
<evidence type="ECO:0000256" key="6">
    <source>
        <dbReference type="ARBA" id="ARBA00022729"/>
    </source>
</evidence>
<evidence type="ECO:0000256" key="14">
    <source>
        <dbReference type="ARBA" id="ARBA00045242"/>
    </source>
</evidence>
<evidence type="ECO:0000259" key="21">
    <source>
        <dbReference type="PROSITE" id="PS50041"/>
    </source>
</evidence>
<evidence type="ECO:0000256" key="9">
    <source>
        <dbReference type="ARBA" id="ARBA00022974"/>
    </source>
</evidence>
<dbReference type="InterPro" id="IPR051505">
    <property type="entry name" value="C-type_lectin_domain"/>
</dbReference>
<dbReference type="InterPro" id="IPR057350">
    <property type="entry name" value="THBD"/>
</dbReference>
<dbReference type="InterPro" id="IPR000152">
    <property type="entry name" value="EGF-type_Asp/Asn_hydroxyl_site"/>
</dbReference>
<dbReference type="PROSITE" id="PS00010">
    <property type="entry name" value="ASX_HYDROXYL"/>
    <property type="match status" value="2"/>
</dbReference>
<evidence type="ECO:0000313" key="23">
    <source>
        <dbReference type="RefSeq" id="XP_039245757.1"/>
    </source>
</evidence>
<dbReference type="PROSITE" id="PS01187">
    <property type="entry name" value="EGF_CA"/>
    <property type="match status" value="2"/>
</dbReference>
<dbReference type="PROSITE" id="PS50026">
    <property type="entry name" value="EGF_3"/>
    <property type="match status" value="1"/>
</dbReference>
<dbReference type="InterPro" id="IPR000742">
    <property type="entry name" value="EGF"/>
</dbReference>
<dbReference type="PROSITE" id="PS01186">
    <property type="entry name" value="EGF_2"/>
    <property type="match status" value="3"/>
</dbReference>
<keyword evidence="6 19" id="KW-0732">Signal</keyword>
<dbReference type="CDD" id="cd19941">
    <property type="entry name" value="TIL"/>
    <property type="match status" value="1"/>
</dbReference>
<evidence type="ECO:0000256" key="2">
    <source>
        <dbReference type="ARBA" id="ARBA00019822"/>
    </source>
</evidence>
<comment type="subcellular location">
    <subcellularLocation>
        <location evidence="1">Membrane</location>
        <topology evidence="1">Single-pass type I membrane protein</topology>
    </subcellularLocation>
</comment>
<comment type="subunit">
    <text evidence="15">Interacts with ITGAL, ITGAM and ITGB2. Interacts with thrombin/F2; this interaction switches the specificity of thrombin from a procoagulant to an anticoagulant and antifibrinolytic protease. Interacts with ANGP1 and ANGP2; these interactions significantly inhibit the generation of activated PC and TAFIa/CPB2 by the thrombin/thrombomodulin complex. Interacts with PF4; this interaction enhances generation of activated protein C. Interacts with HMGB1; this interaction inhibits HMGB1 inflammatory activity.</text>
</comment>
<dbReference type="Gene3D" id="2.10.25.10">
    <property type="entry name" value="Laminin"/>
    <property type="match status" value="6"/>
</dbReference>
<dbReference type="GO" id="GO:0004888">
    <property type="term" value="F:transmembrane signaling receptor activity"/>
    <property type="evidence" value="ECO:0007669"/>
    <property type="project" value="InterPro"/>
</dbReference>
<dbReference type="Gene3D" id="3.10.100.10">
    <property type="entry name" value="Mannose-Binding Protein A, subunit A"/>
    <property type="match status" value="1"/>
</dbReference>
<feature type="compositionally biased region" description="Pro residues" evidence="17">
    <location>
        <begin position="478"/>
        <end position="496"/>
    </location>
</feature>
<keyword evidence="9" id="KW-0654">Proteoglycan</keyword>
<evidence type="ECO:0000256" key="7">
    <source>
        <dbReference type="ARBA" id="ARBA00022734"/>
    </source>
</evidence>
<dbReference type="SMART" id="SM00034">
    <property type="entry name" value="CLECT"/>
    <property type="match status" value="1"/>
</dbReference>
<comment type="caution">
    <text evidence="16">Lacks conserved residue(s) required for the propagation of feature annotation.</text>
</comment>
<dbReference type="GO" id="GO:0005509">
    <property type="term" value="F:calcium ion binding"/>
    <property type="evidence" value="ECO:0007669"/>
    <property type="project" value="InterPro"/>
</dbReference>
<dbReference type="InterPro" id="IPR001304">
    <property type="entry name" value="C-type_lectin-like"/>
</dbReference>
<keyword evidence="8" id="KW-0677">Repeat</keyword>
<keyword evidence="10 18" id="KW-1133">Transmembrane helix</keyword>
<dbReference type="InterPro" id="IPR015149">
    <property type="entry name" value="Tme5_EGF-like"/>
</dbReference>
<dbReference type="GO" id="GO:0016020">
    <property type="term" value="C:membrane"/>
    <property type="evidence" value="ECO:0007669"/>
    <property type="project" value="UniProtKB-SubCell"/>
</dbReference>
<evidence type="ECO:0000256" key="12">
    <source>
        <dbReference type="ARBA" id="ARBA00023157"/>
    </source>
</evidence>
<dbReference type="CTD" id="7056"/>
<dbReference type="CDD" id="cd00054">
    <property type="entry name" value="EGF_CA"/>
    <property type="match status" value="1"/>
</dbReference>
<dbReference type="SMART" id="SM00179">
    <property type="entry name" value="EGF_CA"/>
    <property type="match status" value="4"/>
</dbReference>
<comment type="function">
    <text evidence="14">Endothelial cell receptor that plays a critical role in regulating several physiological processes including hemostasis, coagulation, fibrinolysis, inflammation, and angiogenesis. Acts as a cofactor for thrombin activation of protein C/PROC on the surface of vascular endothelial cells leading to initiation of the activated protein C anticoagulant pathway. Also accelerates the activation of the plasma carboxypeptidase B2/CPB2, which catalyzes removal of C-terminal basic amino acids from its substrates including kinins or anaphylatoxins leading to fibrinolysis inhibition. Plays critical protective roles in changing the cleavage specificity of protease-activated receptor 1/PAR1, inhibiting endothelial cell permeability and inflammation. Suppresses inflammation distinctly from its anticoagulant cofactor activity by sequestering HMGB1 thereby preventing it from engaging cellular receptors such as RAGE and contributing to the inflammatory response.</text>
</comment>
<feature type="domain" description="C-type lectin" evidence="21">
    <location>
        <begin position="38"/>
        <end position="151"/>
    </location>
</feature>
<dbReference type="InterPro" id="IPR016186">
    <property type="entry name" value="C-type_lectin-like/link_sf"/>
</dbReference>
<feature type="domain" description="EGF-like" evidence="20">
    <location>
        <begin position="419"/>
        <end position="456"/>
    </location>
</feature>
<dbReference type="InterPro" id="IPR018097">
    <property type="entry name" value="EGF_Ca-bd_CS"/>
</dbReference>
<evidence type="ECO:0000256" key="4">
    <source>
        <dbReference type="ARBA" id="ARBA00022553"/>
    </source>
</evidence>
<dbReference type="InterPro" id="IPR049883">
    <property type="entry name" value="NOTCH1_EGF-like"/>
</dbReference>
<evidence type="ECO:0000256" key="1">
    <source>
        <dbReference type="ARBA" id="ARBA00004479"/>
    </source>
</evidence>
<evidence type="ECO:0000256" key="10">
    <source>
        <dbReference type="ARBA" id="ARBA00022989"/>
    </source>
</evidence>
<dbReference type="Pfam" id="PF25444">
    <property type="entry name" value="THBD"/>
    <property type="match status" value="1"/>
</dbReference>
<feature type="region of interest" description="Disordered" evidence="17">
    <location>
        <begin position="460"/>
        <end position="497"/>
    </location>
</feature>
<gene>
    <name evidence="23" type="primary">THBD</name>
</gene>
<evidence type="ECO:0000256" key="15">
    <source>
        <dbReference type="ARBA" id="ARBA00046453"/>
    </source>
</evidence>
<evidence type="ECO:0000256" key="16">
    <source>
        <dbReference type="PROSITE-ProRule" id="PRU00076"/>
    </source>
</evidence>